<keyword evidence="1" id="KW-0732">Signal</keyword>
<evidence type="ECO:0000313" key="3">
    <source>
        <dbReference type="Proteomes" id="UP000595894"/>
    </source>
</evidence>
<gene>
    <name evidence="2" type="ORF">H5J25_04795</name>
</gene>
<name>A0A974NW75_9SPHN</name>
<sequence length="397" mass="43212">MTRGQRTRRHLVLASVLSTLPGVAYAQSDIELAADVAGNIGYSTNPFTEIGDDTGSGVADIQVRPRATLRGERSVIVLSGSAQYQKYFRRYNDAQNYLVALDYSGTPSEHLTTHLGVTYDNSILGSNRGFVGPFDPTQPEIPPVIGSDLALFGTRDRRSTIGVNGDLNFVLSPRDTITPSAYFVRSRYRRFSQGNYDGYGGTLAYSRQVSERLQLGLQGSASKYDYQGLAGDSTVYSVRGTGSYTFSPRWKVNGAIGVSFIDEQTRGSRATLSGNVNLCRLSELSNLCLSFIRSVVPSGFAGTLTQTSIGLNYSNRISERGTIFANAAYSKNDNNNPLLLFGGNEYISATVGYERSINERLRMTANTRYRDVFGFGGNRGADYGGQVGVTYKIGDAR</sequence>
<evidence type="ECO:0000256" key="1">
    <source>
        <dbReference type="SAM" id="SignalP"/>
    </source>
</evidence>
<organism evidence="2 3">
    <name type="scientific">Sphingomonas aliaeris</name>
    <dbReference type="NCBI Taxonomy" id="2759526"/>
    <lineage>
        <taxon>Bacteria</taxon>
        <taxon>Pseudomonadati</taxon>
        <taxon>Pseudomonadota</taxon>
        <taxon>Alphaproteobacteria</taxon>
        <taxon>Sphingomonadales</taxon>
        <taxon>Sphingomonadaceae</taxon>
        <taxon>Sphingomonas</taxon>
    </lineage>
</organism>
<keyword evidence="3" id="KW-1185">Reference proteome</keyword>
<dbReference type="KEGG" id="sari:H5J25_04795"/>
<feature type="signal peptide" evidence="1">
    <location>
        <begin position="1"/>
        <end position="26"/>
    </location>
</feature>
<feature type="chain" id="PRO_5037677804" evidence="1">
    <location>
        <begin position="27"/>
        <end position="397"/>
    </location>
</feature>
<dbReference type="Proteomes" id="UP000595894">
    <property type="component" value="Chromosome"/>
</dbReference>
<dbReference type="InterPro" id="IPR036709">
    <property type="entry name" value="Autotransporte_beta_dom_sf"/>
</dbReference>
<dbReference type="RefSeq" id="WP_202094989.1">
    <property type="nucleotide sequence ID" value="NZ_CP061035.1"/>
</dbReference>
<protein>
    <submittedName>
        <fullName evidence="2">Uncharacterized protein</fullName>
    </submittedName>
</protein>
<proteinExistence type="predicted"/>
<dbReference type="AlphaFoldDB" id="A0A974NW75"/>
<reference evidence="3" key="1">
    <citation type="submission" date="2020-09" db="EMBL/GenBank/DDBJ databases">
        <title>Sphingomonas sp., a new species isolated from pork steak.</title>
        <authorList>
            <person name="Heidler von Heilborn D."/>
        </authorList>
    </citation>
    <scope>NUCLEOTIDE SEQUENCE [LARGE SCALE GENOMIC DNA]</scope>
</reference>
<evidence type="ECO:0000313" key="2">
    <source>
        <dbReference type="EMBL" id="QQV78060.1"/>
    </source>
</evidence>
<dbReference type="EMBL" id="CP061035">
    <property type="protein sequence ID" value="QQV78060.1"/>
    <property type="molecule type" value="Genomic_DNA"/>
</dbReference>
<accession>A0A974NW75</accession>
<dbReference type="Gene3D" id="2.40.128.130">
    <property type="entry name" value="Autotransporter beta-domain"/>
    <property type="match status" value="1"/>
</dbReference>
<dbReference type="SUPFAM" id="SSF56935">
    <property type="entry name" value="Porins"/>
    <property type="match status" value="1"/>
</dbReference>